<dbReference type="PANTHER" id="PTHR23150">
    <property type="entry name" value="SULFATASE MODIFYING FACTOR 1, 2"/>
    <property type="match status" value="1"/>
</dbReference>
<evidence type="ECO:0000259" key="2">
    <source>
        <dbReference type="Pfam" id="PF03781"/>
    </source>
</evidence>
<protein>
    <submittedName>
        <fullName evidence="3">Formylglycine-generating enzyme required for sulfatase activity</fullName>
    </submittedName>
</protein>
<dbReference type="SUPFAM" id="SSF56436">
    <property type="entry name" value="C-type lectin-like"/>
    <property type="match status" value="1"/>
</dbReference>
<dbReference type="RefSeq" id="WP_184332390.1">
    <property type="nucleotide sequence ID" value="NZ_JACHHZ010000003.1"/>
</dbReference>
<dbReference type="AlphaFoldDB" id="A0A841HLH6"/>
<dbReference type="InterPro" id="IPR051043">
    <property type="entry name" value="Sulfatase_Mod_Factor_Kinase"/>
</dbReference>
<sequence>MRPPLLAPIALLSLAMGSAVAWADQPASGTAFQDCKQCPRMKVIAAAAFDMGSGSGDPLASVDERPQHRVTLARAFAIGVHEVTREEFAAFVSATRYDAGNSCGALAGDPQKWKVETGRTWRNPGYSQTDRDPVVCVSWKDAQAYARWLSEKTGHEYRLPSEAEWEYVARTGLANGRIDHEGANYGAEGDSFAPFTSGKDRWLETAPAGSFPADALGLHDILGNVWEWIEDCYRDTYAGAPADGTARADCSAKDVRSVRGGGWGDAAVLLRPAYRLRSPPEARYFSLGFRVARDAG</sequence>
<dbReference type="Proteomes" id="UP000588068">
    <property type="component" value="Unassembled WGS sequence"/>
</dbReference>
<accession>A0A841HLH6</accession>
<proteinExistence type="predicted"/>
<keyword evidence="4" id="KW-1185">Reference proteome</keyword>
<keyword evidence="1" id="KW-0732">Signal</keyword>
<evidence type="ECO:0000256" key="1">
    <source>
        <dbReference type="SAM" id="SignalP"/>
    </source>
</evidence>
<dbReference type="PANTHER" id="PTHR23150:SF35">
    <property type="entry name" value="BLL6746 PROTEIN"/>
    <property type="match status" value="1"/>
</dbReference>
<feature type="chain" id="PRO_5032600321" evidence="1">
    <location>
        <begin position="24"/>
        <end position="296"/>
    </location>
</feature>
<organism evidence="3 4">
    <name type="scientific">Povalibacter uvarum</name>
    <dbReference type="NCBI Taxonomy" id="732238"/>
    <lineage>
        <taxon>Bacteria</taxon>
        <taxon>Pseudomonadati</taxon>
        <taxon>Pseudomonadota</taxon>
        <taxon>Gammaproteobacteria</taxon>
        <taxon>Steroidobacterales</taxon>
        <taxon>Steroidobacteraceae</taxon>
        <taxon>Povalibacter</taxon>
    </lineage>
</organism>
<dbReference type="Gene3D" id="3.90.1580.10">
    <property type="entry name" value="paralog of FGE (formylglycine-generating enzyme)"/>
    <property type="match status" value="1"/>
</dbReference>
<dbReference type="InterPro" id="IPR042095">
    <property type="entry name" value="SUMF_sf"/>
</dbReference>
<dbReference type="GO" id="GO:0120147">
    <property type="term" value="F:formylglycine-generating oxidase activity"/>
    <property type="evidence" value="ECO:0007669"/>
    <property type="project" value="TreeGrafter"/>
</dbReference>
<gene>
    <name evidence="3" type="ORF">HNQ60_002607</name>
</gene>
<feature type="signal peptide" evidence="1">
    <location>
        <begin position="1"/>
        <end position="23"/>
    </location>
</feature>
<dbReference type="Pfam" id="PF03781">
    <property type="entry name" value="FGE-sulfatase"/>
    <property type="match status" value="1"/>
</dbReference>
<name>A0A841HLH6_9GAMM</name>
<feature type="domain" description="Sulfatase-modifying factor enzyme-like" evidence="2">
    <location>
        <begin position="38"/>
        <end position="293"/>
    </location>
</feature>
<comment type="caution">
    <text evidence="3">The sequence shown here is derived from an EMBL/GenBank/DDBJ whole genome shotgun (WGS) entry which is preliminary data.</text>
</comment>
<evidence type="ECO:0000313" key="3">
    <source>
        <dbReference type="EMBL" id="MBB6093726.1"/>
    </source>
</evidence>
<dbReference type="EMBL" id="JACHHZ010000003">
    <property type="protein sequence ID" value="MBB6093726.1"/>
    <property type="molecule type" value="Genomic_DNA"/>
</dbReference>
<reference evidence="3 4" key="1">
    <citation type="submission" date="2020-08" db="EMBL/GenBank/DDBJ databases">
        <title>Genomic Encyclopedia of Type Strains, Phase IV (KMG-IV): sequencing the most valuable type-strain genomes for metagenomic binning, comparative biology and taxonomic classification.</title>
        <authorList>
            <person name="Goeker M."/>
        </authorList>
    </citation>
    <scope>NUCLEOTIDE SEQUENCE [LARGE SCALE GENOMIC DNA]</scope>
    <source>
        <strain evidence="3 4">DSM 26723</strain>
    </source>
</reference>
<dbReference type="InterPro" id="IPR005532">
    <property type="entry name" value="SUMF_dom"/>
</dbReference>
<dbReference type="InterPro" id="IPR016187">
    <property type="entry name" value="CTDL_fold"/>
</dbReference>
<evidence type="ECO:0000313" key="4">
    <source>
        <dbReference type="Proteomes" id="UP000588068"/>
    </source>
</evidence>